<dbReference type="Proteomes" id="UP001409585">
    <property type="component" value="Unassembled WGS sequence"/>
</dbReference>
<gene>
    <name evidence="1" type="primary">ubiJ</name>
    <name evidence="3" type="ORF">GCM10025791_32550</name>
</gene>
<comment type="function">
    <text evidence="1">Required for ubiquinone (coenzyme Q) biosynthesis. Binds hydrophobic ubiquinone biosynthetic intermediates via its SCP2 domain and is essential for the stability of the Ubi complex. May constitute a docking platform where Ubi enzymes assemble and access their SCP2-bound polyprenyl substrates.</text>
</comment>
<comment type="caution">
    <text evidence="3">The sequence shown here is derived from an EMBL/GenBank/DDBJ whole genome shotgun (WGS) entry which is preliminary data.</text>
</comment>
<proteinExistence type="inferred from homology"/>
<sequence>MLGPTLTTALLASAERTANGLLQFDPGSQAHLQQLEGKTLAIHLSQPSLTVAVFCAQGQLQLRGHAEAADAEVSGSLADILAWLNSGESLAQHHLSVRGSTQLLQQWQALASQLDIDWEDMANRYLGDVVGHGVASGARQAFAWGQARGRNVTQQAVEFGVEELQLLPNRALFEDFRQRNQSLRLAADRLAARVQRLKTRLSETSE</sequence>
<keyword evidence="4" id="KW-1185">Reference proteome</keyword>
<name>A0AAV3U5Q2_9ALTE</name>
<comment type="similarity">
    <text evidence="1">Belongs to the UbiJ family.</text>
</comment>
<protein>
    <recommendedName>
        <fullName evidence="1">Ubiquinone biosynthesis accessory factor UbiJ</fullName>
    </recommendedName>
</protein>
<evidence type="ECO:0000256" key="1">
    <source>
        <dbReference type="HAMAP-Rule" id="MF_02215"/>
    </source>
</evidence>
<dbReference type="RefSeq" id="WP_345424690.1">
    <property type="nucleotide sequence ID" value="NZ_AP031496.1"/>
</dbReference>
<accession>A0AAV3U5Q2</accession>
<dbReference type="GO" id="GO:0005737">
    <property type="term" value="C:cytoplasm"/>
    <property type="evidence" value="ECO:0007669"/>
    <property type="project" value="UniProtKB-SubCell"/>
</dbReference>
<evidence type="ECO:0000313" key="3">
    <source>
        <dbReference type="EMBL" id="GAA4949776.1"/>
    </source>
</evidence>
<dbReference type="EMBL" id="BAABLX010000028">
    <property type="protein sequence ID" value="GAA4949776.1"/>
    <property type="molecule type" value="Genomic_DNA"/>
</dbReference>
<dbReference type="InterPro" id="IPR003033">
    <property type="entry name" value="SCP2_sterol-bd_dom"/>
</dbReference>
<evidence type="ECO:0000259" key="2">
    <source>
        <dbReference type="Pfam" id="PF02036"/>
    </source>
</evidence>
<comment type="subcellular location">
    <subcellularLocation>
        <location evidence="1">Cytoplasm</location>
    </subcellularLocation>
</comment>
<organism evidence="3 4">
    <name type="scientific">Halioxenophilus aromaticivorans</name>
    <dbReference type="NCBI Taxonomy" id="1306992"/>
    <lineage>
        <taxon>Bacteria</taxon>
        <taxon>Pseudomonadati</taxon>
        <taxon>Pseudomonadota</taxon>
        <taxon>Gammaproteobacteria</taxon>
        <taxon>Alteromonadales</taxon>
        <taxon>Alteromonadaceae</taxon>
        <taxon>Halioxenophilus</taxon>
    </lineage>
</organism>
<dbReference type="AlphaFoldDB" id="A0AAV3U5Q2"/>
<dbReference type="InterPro" id="IPR038989">
    <property type="entry name" value="UbiJ"/>
</dbReference>
<keyword evidence="1" id="KW-0831">Ubiquinone biosynthesis</keyword>
<dbReference type="PANTHER" id="PTHR38693:SF1">
    <property type="entry name" value="UBIQUINONE BIOSYNTHESIS ACCESSORY FACTOR UBIJ"/>
    <property type="match status" value="1"/>
</dbReference>
<feature type="domain" description="SCP2" evidence="2">
    <location>
        <begin position="19"/>
        <end position="111"/>
    </location>
</feature>
<dbReference type="Pfam" id="PF02036">
    <property type="entry name" value="SCP2"/>
    <property type="match status" value="1"/>
</dbReference>
<keyword evidence="1" id="KW-0963">Cytoplasm</keyword>
<dbReference type="GO" id="GO:0006744">
    <property type="term" value="P:ubiquinone biosynthetic process"/>
    <property type="evidence" value="ECO:0007669"/>
    <property type="project" value="UniProtKB-UniRule"/>
</dbReference>
<dbReference type="HAMAP" id="MF_02215">
    <property type="entry name" value="UbiJ"/>
    <property type="match status" value="1"/>
</dbReference>
<dbReference type="PANTHER" id="PTHR38693">
    <property type="entry name" value="UBIQUINONE BIOSYNTHESIS PROTEIN UBIJ"/>
    <property type="match status" value="1"/>
</dbReference>
<evidence type="ECO:0000313" key="4">
    <source>
        <dbReference type="Proteomes" id="UP001409585"/>
    </source>
</evidence>
<comment type="pathway">
    <text evidence="1">Cofactor biosynthesis; ubiquinone biosynthesis.</text>
</comment>
<reference evidence="4" key="1">
    <citation type="journal article" date="2019" name="Int. J. Syst. Evol. Microbiol.">
        <title>The Global Catalogue of Microorganisms (GCM) 10K type strain sequencing project: providing services to taxonomists for standard genome sequencing and annotation.</title>
        <authorList>
            <consortium name="The Broad Institute Genomics Platform"/>
            <consortium name="The Broad Institute Genome Sequencing Center for Infectious Disease"/>
            <person name="Wu L."/>
            <person name="Ma J."/>
        </authorList>
    </citation>
    <scope>NUCLEOTIDE SEQUENCE [LARGE SCALE GENOMIC DNA]</scope>
    <source>
        <strain evidence="4">JCM 19134</strain>
    </source>
</reference>